<name>A0ABY4L8L5_THEAE</name>
<dbReference type="InterPro" id="IPR019292">
    <property type="entry name" value="McrC"/>
</dbReference>
<reference evidence="1 2" key="1">
    <citation type="submission" date="2020-04" db="EMBL/GenBank/DDBJ databases">
        <title>Thermobifida alba genome sequencing and assembly.</title>
        <authorList>
            <person name="Luzics S."/>
            <person name="Horvath B."/>
            <person name="Nagy I."/>
            <person name="Toth A."/>
            <person name="Nagy I."/>
            <person name="Kukolya J."/>
        </authorList>
    </citation>
    <scope>NUCLEOTIDE SEQUENCE [LARGE SCALE GENOMIC DNA]</scope>
    <source>
        <strain evidence="1 2">DSM 43795</strain>
    </source>
</reference>
<dbReference type="PANTHER" id="PTHR38733">
    <property type="entry name" value="PROTEIN MCRC"/>
    <property type="match status" value="1"/>
</dbReference>
<proteinExistence type="predicted"/>
<keyword evidence="1" id="KW-0255">Endonuclease</keyword>
<dbReference type="EMBL" id="CP051627">
    <property type="protein sequence ID" value="UPT23226.1"/>
    <property type="molecule type" value="Genomic_DNA"/>
</dbReference>
<evidence type="ECO:0000313" key="1">
    <source>
        <dbReference type="EMBL" id="UPT23226.1"/>
    </source>
</evidence>
<dbReference type="RefSeq" id="WP_248591751.1">
    <property type="nucleotide sequence ID" value="NZ_BAABEB010000018.1"/>
</dbReference>
<dbReference type="PANTHER" id="PTHR38733:SF1">
    <property type="entry name" value="TYPE IV METHYL-DIRECTED RESTRICTION ENZYME ECOKMCRBC"/>
    <property type="match status" value="1"/>
</dbReference>
<dbReference type="Proteomes" id="UP000832041">
    <property type="component" value="Chromosome"/>
</dbReference>
<accession>A0ABY4L8L5</accession>
<dbReference type="GO" id="GO:0004519">
    <property type="term" value="F:endonuclease activity"/>
    <property type="evidence" value="ECO:0007669"/>
    <property type="project" value="UniProtKB-KW"/>
</dbReference>
<keyword evidence="1" id="KW-0540">Nuclease</keyword>
<sequence>MPPLVVSVTENRSCSGVRLTPEQYEVLHASELVSSVRKQPDGTWTVTVKQGVAGAAVLGRGTGAVELRIEPKLPIKRLLFLVGYARRGVDWRIDEVPVDAEPGLLPALAHVFGRMADRVLAEGVLMGYRSVEEPLPVVRGRIRVAEQVRRRFGVAPPVEVGYDDHTPDIPENRILLTAALRLLALRGIGDAARSLLRRVLIRLDGVTPLPPGSSPAWQPTRLNARYHSVLSLARLVLDGESCELEDGTRVRVEGLVLTMWQVYEDFVTRAVADVLEPHGARCLTQDTRFHLDRARTLQLRPDLVAERSGPDGTVRPFAVLDAKYKQEAPREDLYQVLAYCTVLDLAEGHLVYAADAKNPAAADTVRRVHRLNTPGGITVYQHALDLDRPPEEVLAQIRSIATRMLGGSQPQRR</sequence>
<protein>
    <submittedName>
        <fullName evidence="1">Restriction endonuclease</fullName>
    </submittedName>
</protein>
<keyword evidence="1" id="KW-0378">Hydrolase</keyword>
<gene>
    <name evidence="1" type="ORF">FOF52_21635</name>
</gene>
<evidence type="ECO:0000313" key="2">
    <source>
        <dbReference type="Proteomes" id="UP000832041"/>
    </source>
</evidence>
<keyword evidence="2" id="KW-1185">Reference proteome</keyword>
<organism evidence="1 2">
    <name type="scientific">Thermobifida alba</name>
    <name type="common">Thermomonospora alba</name>
    <dbReference type="NCBI Taxonomy" id="53522"/>
    <lineage>
        <taxon>Bacteria</taxon>
        <taxon>Bacillati</taxon>
        <taxon>Actinomycetota</taxon>
        <taxon>Actinomycetes</taxon>
        <taxon>Streptosporangiales</taxon>
        <taxon>Nocardiopsidaceae</taxon>
        <taxon>Thermobifida</taxon>
    </lineage>
</organism>
<dbReference type="Pfam" id="PF10117">
    <property type="entry name" value="McrBC"/>
    <property type="match status" value="1"/>
</dbReference>